<evidence type="ECO:0000313" key="3">
    <source>
        <dbReference type="Proteomes" id="UP000694392"/>
    </source>
</evidence>
<evidence type="ECO:0000259" key="1">
    <source>
        <dbReference type="Pfam" id="PF10350"/>
    </source>
</evidence>
<reference evidence="2" key="1">
    <citation type="submission" date="2025-08" db="UniProtKB">
        <authorList>
            <consortium name="Ensembl"/>
        </authorList>
    </citation>
    <scope>IDENTIFICATION</scope>
</reference>
<accession>A0A8D0GA19</accession>
<proteinExistence type="predicted"/>
<dbReference type="AlphaFoldDB" id="A0A8D0GA19"/>
<dbReference type="PANTHER" id="PTHR14387">
    <property type="entry name" value="THADA/DEATH RECEPTOR INTERACTING PROTEIN"/>
    <property type="match status" value="1"/>
</dbReference>
<dbReference type="PANTHER" id="PTHR14387:SF0">
    <property type="entry name" value="DUF2428 DOMAIN-CONTAINING PROTEIN"/>
    <property type="match status" value="1"/>
</dbReference>
<dbReference type="GO" id="GO:0005829">
    <property type="term" value="C:cytosol"/>
    <property type="evidence" value="ECO:0007669"/>
    <property type="project" value="TreeGrafter"/>
</dbReference>
<feature type="domain" description="DUF2428" evidence="1">
    <location>
        <begin position="3"/>
        <end position="68"/>
    </location>
</feature>
<name>A0A8D0GA19_SPHPU</name>
<protein>
    <recommendedName>
        <fullName evidence="1">DUF2428 domain-containing protein</fullName>
    </recommendedName>
</protein>
<organism evidence="2 3">
    <name type="scientific">Sphenodon punctatus</name>
    <name type="common">Tuatara</name>
    <name type="synonym">Hatteria punctata</name>
    <dbReference type="NCBI Taxonomy" id="8508"/>
    <lineage>
        <taxon>Eukaryota</taxon>
        <taxon>Metazoa</taxon>
        <taxon>Chordata</taxon>
        <taxon>Craniata</taxon>
        <taxon>Vertebrata</taxon>
        <taxon>Euteleostomi</taxon>
        <taxon>Lepidosauria</taxon>
        <taxon>Sphenodontia</taxon>
        <taxon>Sphenodontidae</taxon>
        <taxon>Sphenodon</taxon>
    </lineage>
</organism>
<dbReference type="Ensembl" id="ENSSPUT00000005341.1">
    <property type="protein sequence ID" value="ENSSPUP00000005026.1"/>
    <property type="gene ID" value="ENSSPUG00000003887.1"/>
</dbReference>
<dbReference type="GeneTree" id="ENSGT00970000197303"/>
<evidence type="ECO:0000313" key="2">
    <source>
        <dbReference type="Ensembl" id="ENSSPUP00000005026.1"/>
    </source>
</evidence>
<dbReference type="InterPro" id="IPR019442">
    <property type="entry name" value="THADA/TRM732_DUF2428"/>
</dbReference>
<reference evidence="2" key="2">
    <citation type="submission" date="2025-09" db="UniProtKB">
        <authorList>
            <consortium name="Ensembl"/>
        </authorList>
    </citation>
    <scope>IDENTIFICATION</scope>
</reference>
<dbReference type="Proteomes" id="UP000694392">
    <property type="component" value="Unplaced"/>
</dbReference>
<dbReference type="Pfam" id="PF10350">
    <property type="entry name" value="DUF2428"/>
    <property type="match status" value="1"/>
</dbReference>
<keyword evidence="3" id="KW-1185">Reference proteome</keyword>
<sequence>MLQEMPRSLLAQGLELLSGPRNSSVTRRASGFPMLFLCIVVGEDPAKSRPLLSHCIQTLLALANAPLPRNWDQT</sequence>
<dbReference type="GO" id="GO:0030488">
    <property type="term" value="P:tRNA methylation"/>
    <property type="evidence" value="ECO:0007669"/>
    <property type="project" value="TreeGrafter"/>
</dbReference>
<dbReference type="InterPro" id="IPR051954">
    <property type="entry name" value="tRNA_methyltransferase_THADA"/>
</dbReference>